<sequence length="81" mass="9217">EMQLFLPTDVALVVGEEKIYVSKKALAAQSPYFHTLFFGDFKESKQSEIVMNDVTYEDLTLVLKMLYCDSPVTVTNVHLIL</sequence>
<dbReference type="PANTHER" id="PTHR22744:SF14">
    <property type="entry name" value="BTB DOMAIN-CONTAINING PROTEIN-RELATED"/>
    <property type="match status" value="1"/>
</dbReference>
<name>A0AAV5VMW8_9BILA</name>
<dbReference type="CDD" id="cd18186">
    <property type="entry name" value="BTB_POZ_ZBTB_KLHL-like"/>
    <property type="match status" value="1"/>
</dbReference>
<dbReference type="SMART" id="SM00225">
    <property type="entry name" value="BTB"/>
    <property type="match status" value="1"/>
</dbReference>
<dbReference type="Pfam" id="PF00651">
    <property type="entry name" value="BTB"/>
    <property type="match status" value="1"/>
</dbReference>
<organism evidence="2 3">
    <name type="scientific">Pristionchus fissidentatus</name>
    <dbReference type="NCBI Taxonomy" id="1538716"/>
    <lineage>
        <taxon>Eukaryota</taxon>
        <taxon>Metazoa</taxon>
        <taxon>Ecdysozoa</taxon>
        <taxon>Nematoda</taxon>
        <taxon>Chromadorea</taxon>
        <taxon>Rhabditida</taxon>
        <taxon>Rhabditina</taxon>
        <taxon>Diplogasteromorpha</taxon>
        <taxon>Diplogasteroidea</taxon>
        <taxon>Neodiplogasteridae</taxon>
        <taxon>Pristionchus</taxon>
    </lineage>
</organism>
<dbReference type="SUPFAM" id="SSF54695">
    <property type="entry name" value="POZ domain"/>
    <property type="match status" value="1"/>
</dbReference>
<gene>
    <name evidence="2" type="ORF">PFISCL1PPCAC_12254</name>
</gene>
<evidence type="ECO:0000313" key="3">
    <source>
        <dbReference type="Proteomes" id="UP001432322"/>
    </source>
</evidence>
<feature type="domain" description="BTB" evidence="1">
    <location>
        <begin position="8"/>
        <end position="67"/>
    </location>
</feature>
<proteinExistence type="predicted"/>
<evidence type="ECO:0000259" key="1">
    <source>
        <dbReference type="PROSITE" id="PS50097"/>
    </source>
</evidence>
<dbReference type="PROSITE" id="PS50097">
    <property type="entry name" value="BTB"/>
    <property type="match status" value="1"/>
</dbReference>
<dbReference type="Proteomes" id="UP001432322">
    <property type="component" value="Unassembled WGS sequence"/>
</dbReference>
<keyword evidence="3" id="KW-1185">Reference proteome</keyword>
<protein>
    <recommendedName>
        <fullName evidence="1">BTB domain-containing protein</fullName>
    </recommendedName>
</protein>
<dbReference type="InterPro" id="IPR000210">
    <property type="entry name" value="BTB/POZ_dom"/>
</dbReference>
<comment type="caution">
    <text evidence="2">The sequence shown here is derived from an EMBL/GenBank/DDBJ whole genome shotgun (WGS) entry which is preliminary data.</text>
</comment>
<accession>A0AAV5VMW8</accession>
<dbReference type="Gene3D" id="3.30.710.10">
    <property type="entry name" value="Potassium Channel Kv1.1, Chain A"/>
    <property type="match status" value="1"/>
</dbReference>
<reference evidence="2" key="1">
    <citation type="submission" date="2023-10" db="EMBL/GenBank/DDBJ databases">
        <title>Genome assembly of Pristionchus species.</title>
        <authorList>
            <person name="Yoshida K."/>
            <person name="Sommer R.J."/>
        </authorList>
    </citation>
    <scope>NUCLEOTIDE SEQUENCE</scope>
    <source>
        <strain evidence="2">RS5133</strain>
    </source>
</reference>
<dbReference type="InterPro" id="IPR011333">
    <property type="entry name" value="SKP1/BTB/POZ_sf"/>
</dbReference>
<feature type="non-terminal residue" evidence="2">
    <location>
        <position position="81"/>
    </location>
</feature>
<dbReference type="AlphaFoldDB" id="A0AAV5VMW8"/>
<dbReference type="PANTHER" id="PTHR22744">
    <property type="entry name" value="HELIX LOOP HELIX PROTEIN 21-RELATED"/>
    <property type="match status" value="1"/>
</dbReference>
<feature type="non-terminal residue" evidence="2">
    <location>
        <position position="1"/>
    </location>
</feature>
<dbReference type="EMBL" id="BTSY01000003">
    <property type="protein sequence ID" value="GMT20956.1"/>
    <property type="molecule type" value="Genomic_DNA"/>
</dbReference>
<evidence type="ECO:0000313" key="2">
    <source>
        <dbReference type="EMBL" id="GMT20956.1"/>
    </source>
</evidence>